<reference evidence="2 3" key="1">
    <citation type="journal article" date="2018" name="BMC Genomics">
        <title>Comparative genome analyses reveal sequence features reflecting distinct modes of host-adaptation between dicot and monocot powdery mildew.</title>
        <authorList>
            <person name="Wu Y."/>
            <person name="Ma X."/>
            <person name="Pan Z."/>
            <person name="Kale S.D."/>
            <person name="Song Y."/>
            <person name="King H."/>
            <person name="Zhang Q."/>
            <person name="Presley C."/>
            <person name="Deng X."/>
            <person name="Wei C.I."/>
            <person name="Xiao S."/>
        </authorList>
    </citation>
    <scope>NUCLEOTIDE SEQUENCE [LARGE SCALE GENOMIC DNA]</scope>
    <source>
        <strain evidence="2">UMSG2</strain>
    </source>
</reference>
<dbReference type="PANTHER" id="PTHR39470">
    <property type="entry name" value="CHROMOSOME 10, WHOLE GENOME SHOTGUN SEQUENCE"/>
    <property type="match status" value="1"/>
</dbReference>
<accession>A0A420HZ54</accession>
<dbReference type="EMBL" id="MCFK01003133">
    <property type="protein sequence ID" value="RKF62709.1"/>
    <property type="molecule type" value="Genomic_DNA"/>
</dbReference>
<feature type="transmembrane region" description="Helical" evidence="1">
    <location>
        <begin position="222"/>
        <end position="241"/>
    </location>
</feature>
<feature type="transmembrane region" description="Helical" evidence="1">
    <location>
        <begin position="181"/>
        <end position="201"/>
    </location>
</feature>
<feature type="transmembrane region" description="Helical" evidence="1">
    <location>
        <begin position="49"/>
        <end position="68"/>
    </location>
</feature>
<protein>
    <submittedName>
        <fullName evidence="2">Putative chorismate synthase protein</fullName>
    </submittedName>
</protein>
<dbReference type="STRING" id="212602.A0A420HZ54"/>
<evidence type="ECO:0000313" key="2">
    <source>
        <dbReference type="EMBL" id="RKF62709.1"/>
    </source>
</evidence>
<evidence type="ECO:0000256" key="1">
    <source>
        <dbReference type="SAM" id="Phobius"/>
    </source>
</evidence>
<evidence type="ECO:0000313" key="3">
    <source>
        <dbReference type="Proteomes" id="UP000286134"/>
    </source>
</evidence>
<organism evidence="2 3">
    <name type="scientific">Erysiphe neolycopersici</name>
    <dbReference type="NCBI Taxonomy" id="212602"/>
    <lineage>
        <taxon>Eukaryota</taxon>
        <taxon>Fungi</taxon>
        <taxon>Dikarya</taxon>
        <taxon>Ascomycota</taxon>
        <taxon>Pezizomycotina</taxon>
        <taxon>Leotiomycetes</taxon>
        <taxon>Erysiphales</taxon>
        <taxon>Erysiphaceae</taxon>
        <taxon>Erysiphe</taxon>
    </lineage>
</organism>
<dbReference type="Proteomes" id="UP000286134">
    <property type="component" value="Unassembled WGS sequence"/>
</dbReference>
<keyword evidence="3" id="KW-1185">Reference proteome</keyword>
<gene>
    <name evidence="2" type="ORF">OnM2_031038</name>
</gene>
<feature type="transmembrane region" description="Helical" evidence="1">
    <location>
        <begin position="150"/>
        <end position="169"/>
    </location>
</feature>
<name>A0A420HZ54_9PEZI</name>
<keyword evidence="1" id="KW-1133">Transmembrane helix</keyword>
<sequence length="354" mass="40509">MSISWGDIKVLLTFFGPILLPKALTCYQSLKSANSSTLVRPLPPKVLRVLPLLFVAILYFVLQTLPYFSPEEIISLTGSRIQTPNDVLFMRLSAIRSAGLTASDQILKSRFSSLNLRLLYLQYGPSTITECTFCNPEDYKSYFYYSIPSLLFPHLLNLVFLGILTSRLFTGRDGNVWRTQLNFIVISMCIVDLYLTFSFSFRTNSQARTSEDINFFYWNTRIYRHLAIAILDTVFGVLLYLSSTHRVFFEPFTISERINSLNSFVDEARSKVTAVGVIQNTVVRDKELSYKSQQYWTSEGQIIREAMETKEVIESIKSALENRIDMETIVTDADSYAQKILMPFYERANASLAT</sequence>
<keyword evidence="1" id="KW-0812">Transmembrane</keyword>
<dbReference type="PANTHER" id="PTHR39470:SF1">
    <property type="entry name" value="CHORISMATE SYNTHASE PROTEIN"/>
    <property type="match status" value="1"/>
</dbReference>
<proteinExistence type="predicted"/>
<keyword evidence="1" id="KW-0472">Membrane</keyword>
<comment type="caution">
    <text evidence="2">The sequence shown here is derived from an EMBL/GenBank/DDBJ whole genome shotgun (WGS) entry which is preliminary data.</text>
</comment>
<dbReference type="AlphaFoldDB" id="A0A420HZ54"/>